<evidence type="ECO:0008006" key="4">
    <source>
        <dbReference type="Google" id="ProtNLM"/>
    </source>
</evidence>
<feature type="transmembrane region" description="Helical" evidence="1">
    <location>
        <begin position="17"/>
        <end position="37"/>
    </location>
</feature>
<evidence type="ECO:0000313" key="2">
    <source>
        <dbReference type="EMBL" id="ARF14848.1"/>
    </source>
</evidence>
<proteinExistence type="predicted"/>
<dbReference type="RefSeq" id="WP_029053459.1">
    <property type="nucleotide sequence ID" value="NZ_CP015108.1"/>
</dbReference>
<keyword evidence="3" id="KW-1185">Reference proteome</keyword>
<keyword evidence="1" id="KW-1133">Transmembrane helix</keyword>
<dbReference type="InterPro" id="IPR014202">
    <property type="entry name" value="Spore_II_R"/>
</dbReference>
<accession>A0ABM6JXE5</accession>
<dbReference type="Proteomes" id="UP000192486">
    <property type="component" value="Chromosome"/>
</dbReference>
<dbReference type="EMBL" id="CP015108">
    <property type="protein sequence ID" value="ARF14848.1"/>
    <property type="molecule type" value="Genomic_DNA"/>
</dbReference>
<dbReference type="Pfam" id="PF09551">
    <property type="entry name" value="Spore_II_R"/>
    <property type="match status" value="1"/>
</dbReference>
<gene>
    <name evidence="2" type="ORF">SporoS204_12215</name>
</gene>
<protein>
    <recommendedName>
        <fullName evidence="4">Stage II sporulation protein R</fullName>
    </recommendedName>
</protein>
<reference evidence="2 3" key="1">
    <citation type="submission" date="2016-04" db="EMBL/GenBank/DDBJ databases">
        <title>Comparative Genomics and Epigenetics of Sporosarcina ureae.</title>
        <authorList>
            <person name="Oliver A.S."/>
            <person name="Cooper K.K."/>
        </authorList>
    </citation>
    <scope>NUCLEOTIDE SEQUENCE [LARGE SCALE GENOMIC DNA]</scope>
    <source>
        <strain evidence="2 3">S204</strain>
    </source>
</reference>
<name>A0ABM6JXE5_SPOUR</name>
<evidence type="ECO:0000313" key="3">
    <source>
        <dbReference type="Proteomes" id="UP000192486"/>
    </source>
</evidence>
<organism evidence="2 3">
    <name type="scientific">Sporosarcina ureae</name>
    <dbReference type="NCBI Taxonomy" id="1571"/>
    <lineage>
        <taxon>Bacteria</taxon>
        <taxon>Bacillati</taxon>
        <taxon>Bacillota</taxon>
        <taxon>Bacilli</taxon>
        <taxon>Bacillales</taxon>
        <taxon>Caryophanaceae</taxon>
        <taxon>Sporosarcina</taxon>
    </lineage>
</organism>
<keyword evidence="1" id="KW-0472">Membrane</keyword>
<sequence>MLQDYPINQQPTQTSKLVAFIEFVLILLTIQAVLLVFGQQATTGEATQFRILANSNTVADQQVKRDVQDKLAPLLEQAISQSTNTQQITENLQGLEPAILEIAKAQVNGAHVTLEHGAAVIPPKRVGFFIQPQDVYDAYVVKIGAGRGDNWWCSLFPNVCFPEEATVTETEEEEPVTFFIWEWIKSLFK</sequence>
<keyword evidence="1" id="KW-0812">Transmembrane</keyword>
<evidence type="ECO:0000256" key="1">
    <source>
        <dbReference type="SAM" id="Phobius"/>
    </source>
</evidence>